<feature type="chain" id="PRO_5018188081" description="Transcription activator GCR1-like domain-containing protein" evidence="2">
    <location>
        <begin position="22"/>
        <end position="245"/>
    </location>
</feature>
<feature type="signal peptide" evidence="2">
    <location>
        <begin position="1"/>
        <end position="21"/>
    </location>
</feature>
<dbReference type="InParanoid" id="A0A3N4LBT3"/>
<name>A0A3N4LBT3_9PEZI</name>
<keyword evidence="4" id="KW-1185">Reference proteome</keyword>
<accession>A0A3N4LBT3</accession>
<dbReference type="AlphaFoldDB" id="A0A3N4LBT3"/>
<keyword evidence="2" id="KW-0732">Signal</keyword>
<evidence type="ECO:0008006" key="5">
    <source>
        <dbReference type="Google" id="ProtNLM"/>
    </source>
</evidence>
<feature type="region of interest" description="Disordered" evidence="1">
    <location>
        <begin position="116"/>
        <end position="139"/>
    </location>
</feature>
<evidence type="ECO:0000313" key="4">
    <source>
        <dbReference type="Proteomes" id="UP000267821"/>
    </source>
</evidence>
<dbReference type="EMBL" id="ML121604">
    <property type="protein sequence ID" value="RPB18912.1"/>
    <property type="molecule type" value="Genomic_DNA"/>
</dbReference>
<dbReference type="Proteomes" id="UP000267821">
    <property type="component" value="Unassembled WGS sequence"/>
</dbReference>
<evidence type="ECO:0000256" key="1">
    <source>
        <dbReference type="SAM" id="MobiDB-lite"/>
    </source>
</evidence>
<reference evidence="3 4" key="1">
    <citation type="journal article" date="2018" name="Nat. Ecol. Evol.">
        <title>Pezizomycetes genomes reveal the molecular basis of ectomycorrhizal truffle lifestyle.</title>
        <authorList>
            <person name="Murat C."/>
            <person name="Payen T."/>
            <person name="Noel B."/>
            <person name="Kuo A."/>
            <person name="Morin E."/>
            <person name="Chen J."/>
            <person name="Kohler A."/>
            <person name="Krizsan K."/>
            <person name="Balestrini R."/>
            <person name="Da Silva C."/>
            <person name="Montanini B."/>
            <person name="Hainaut M."/>
            <person name="Levati E."/>
            <person name="Barry K.W."/>
            <person name="Belfiori B."/>
            <person name="Cichocki N."/>
            <person name="Clum A."/>
            <person name="Dockter R.B."/>
            <person name="Fauchery L."/>
            <person name="Guy J."/>
            <person name="Iotti M."/>
            <person name="Le Tacon F."/>
            <person name="Lindquist E.A."/>
            <person name="Lipzen A."/>
            <person name="Malagnac F."/>
            <person name="Mello A."/>
            <person name="Molinier V."/>
            <person name="Miyauchi S."/>
            <person name="Poulain J."/>
            <person name="Riccioni C."/>
            <person name="Rubini A."/>
            <person name="Sitrit Y."/>
            <person name="Splivallo R."/>
            <person name="Traeger S."/>
            <person name="Wang M."/>
            <person name="Zifcakova L."/>
            <person name="Wipf D."/>
            <person name="Zambonelli A."/>
            <person name="Paolocci F."/>
            <person name="Nowrousian M."/>
            <person name="Ottonello S."/>
            <person name="Baldrian P."/>
            <person name="Spatafora J.W."/>
            <person name="Henrissat B."/>
            <person name="Nagy L.G."/>
            <person name="Aury J.M."/>
            <person name="Wincker P."/>
            <person name="Grigoriev I.V."/>
            <person name="Bonfante P."/>
            <person name="Martin F.M."/>
        </authorList>
    </citation>
    <scope>NUCLEOTIDE SEQUENCE [LARGE SCALE GENOMIC DNA]</scope>
    <source>
        <strain evidence="3 4">ATCC MYA-4762</strain>
    </source>
</reference>
<evidence type="ECO:0000256" key="2">
    <source>
        <dbReference type="SAM" id="SignalP"/>
    </source>
</evidence>
<organism evidence="3 4">
    <name type="scientific">Terfezia boudieri ATCC MYA-4762</name>
    <dbReference type="NCBI Taxonomy" id="1051890"/>
    <lineage>
        <taxon>Eukaryota</taxon>
        <taxon>Fungi</taxon>
        <taxon>Dikarya</taxon>
        <taxon>Ascomycota</taxon>
        <taxon>Pezizomycotina</taxon>
        <taxon>Pezizomycetes</taxon>
        <taxon>Pezizales</taxon>
        <taxon>Pezizaceae</taxon>
        <taxon>Terfezia</taxon>
    </lineage>
</organism>
<evidence type="ECO:0000313" key="3">
    <source>
        <dbReference type="EMBL" id="RPB18912.1"/>
    </source>
</evidence>
<protein>
    <recommendedName>
        <fullName evidence="5">Transcription activator GCR1-like domain-containing protein</fullName>
    </recommendedName>
</protein>
<sequence>MASTVMAICCIIHLHISMTRQVTFHTVSQFSNPKPNMASGGSGYTPEEKQMLREFRSTREAMEVDIRTHKQAVERAITQLRIDWAAHGISRPLRPPERPLTLWPSTRRLNILLAGQNIPPEPPIPYPDPDEDSGSESNPIPRICYTDHSVSCTRHEWLSWVSKFWGEYSSLKATEKTLQESLRKTIITYTDLEAKHLLNDAGQVPKKYRAKFNKEILDKLGGEMIICRKLRSILHKLLPAFEWCD</sequence>
<dbReference type="OrthoDB" id="10473064at2759"/>
<proteinExistence type="predicted"/>
<gene>
    <name evidence="3" type="ORF">L211DRAFT_853676</name>
</gene>